<organism evidence="2 3">
    <name type="scientific">Phytophthora nicotianae P1976</name>
    <dbReference type="NCBI Taxonomy" id="1317066"/>
    <lineage>
        <taxon>Eukaryota</taxon>
        <taxon>Sar</taxon>
        <taxon>Stramenopiles</taxon>
        <taxon>Oomycota</taxon>
        <taxon>Peronosporomycetes</taxon>
        <taxon>Peronosporales</taxon>
        <taxon>Peronosporaceae</taxon>
        <taxon>Phytophthora</taxon>
    </lineage>
</organism>
<dbReference type="Pfam" id="PF00069">
    <property type="entry name" value="Pkinase"/>
    <property type="match status" value="1"/>
</dbReference>
<dbReference type="SMART" id="SM00220">
    <property type="entry name" value="S_TKc"/>
    <property type="match status" value="1"/>
</dbReference>
<proteinExistence type="predicted"/>
<dbReference type="AlphaFoldDB" id="A0A081ACX0"/>
<accession>A0A081ACX0</accession>
<keyword evidence="2" id="KW-0808">Transferase</keyword>
<dbReference type="InterPro" id="IPR008271">
    <property type="entry name" value="Ser/Thr_kinase_AS"/>
</dbReference>
<sequence>MGFRQPSVSAEITSKESMPDRRALVSDACTKVSNSDSDAISFSPMEDAVLSSEFMISARVKCARFVPRWVSKRRWIVLRGSKSPILSVYRHDPRRPEDCVPVRMLLLGGDTRMRVVGEKRLVLVSSRVRKDDTLSLEFDTIEQLQAVRETLSQWVALAVLLQRLSIHESMAKSPTSAVYLCHDYDDPKKQFVLKRVHRSHGYSELNVTARIMALGQENHELEQYLAQYFYLFEDTKAKCVTVVMKYYPGGTLADRIHERGPLREAMACNILVSLCRALQLLHENQVLHLDVKASNILFDDAPTGNFSTLKLVDFGSGANIDNCDVGEKMINAGTYGCMAPERFDGYCGPEADVYGAGIVLYHMLSGSIPFSGADPYQLLARNMIGDISFEEKIWQHVSPRLQSLTSRMLDKNPKERITLADILSLSWLSQEPESIDSISHNTESQSSN</sequence>
<protein>
    <submittedName>
        <fullName evidence="2">CAMK/CDPK protein kinase</fullName>
    </submittedName>
</protein>
<evidence type="ECO:0000313" key="3">
    <source>
        <dbReference type="Proteomes" id="UP000028582"/>
    </source>
</evidence>
<dbReference type="PANTHER" id="PTHR24347">
    <property type="entry name" value="SERINE/THREONINE-PROTEIN KINASE"/>
    <property type="match status" value="1"/>
</dbReference>
<feature type="domain" description="Protein kinase" evidence="1">
    <location>
        <begin position="164"/>
        <end position="428"/>
    </location>
</feature>
<dbReference type="PROSITE" id="PS00108">
    <property type="entry name" value="PROTEIN_KINASE_ST"/>
    <property type="match status" value="1"/>
</dbReference>
<name>A0A081ACX0_PHYNI</name>
<evidence type="ECO:0000259" key="1">
    <source>
        <dbReference type="PROSITE" id="PS50011"/>
    </source>
</evidence>
<gene>
    <name evidence="2" type="ORF">F444_07943</name>
</gene>
<dbReference type="GO" id="GO:0004672">
    <property type="term" value="F:protein kinase activity"/>
    <property type="evidence" value="ECO:0007669"/>
    <property type="project" value="InterPro"/>
</dbReference>
<dbReference type="SUPFAM" id="SSF56112">
    <property type="entry name" value="Protein kinase-like (PK-like)"/>
    <property type="match status" value="1"/>
</dbReference>
<dbReference type="InterPro" id="IPR000719">
    <property type="entry name" value="Prot_kinase_dom"/>
</dbReference>
<dbReference type="InterPro" id="IPR011009">
    <property type="entry name" value="Kinase-like_dom_sf"/>
</dbReference>
<dbReference type="PROSITE" id="PS50011">
    <property type="entry name" value="PROTEIN_KINASE_DOM"/>
    <property type="match status" value="1"/>
</dbReference>
<dbReference type="Gene3D" id="1.10.510.10">
    <property type="entry name" value="Transferase(Phosphotransferase) domain 1"/>
    <property type="match status" value="1"/>
</dbReference>
<dbReference type="CDD" id="cd14014">
    <property type="entry name" value="STKc_PknB_like"/>
    <property type="match status" value="1"/>
</dbReference>
<reference evidence="2 3" key="1">
    <citation type="submission" date="2013-11" db="EMBL/GenBank/DDBJ databases">
        <title>The Genome Sequence of Phytophthora parasitica P1976.</title>
        <authorList>
            <consortium name="The Broad Institute Genomics Platform"/>
            <person name="Russ C."/>
            <person name="Tyler B."/>
            <person name="Panabieres F."/>
            <person name="Shan W."/>
            <person name="Tripathy S."/>
            <person name="Grunwald N."/>
            <person name="Machado M."/>
            <person name="Johnson C.S."/>
            <person name="Walker B."/>
            <person name="Young S."/>
            <person name="Zeng Q."/>
            <person name="Gargeya S."/>
            <person name="Fitzgerald M."/>
            <person name="Haas B."/>
            <person name="Abouelleil A."/>
            <person name="Allen A.W."/>
            <person name="Alvarado L."/>
            <person name="Arachchi H.M."/>
            <person name="Berlin A.M."/>
            <person name="Chapman S.B."/>
            <person name="Gainer-Dewar J."/>
            <person name="Goldberg J."/>
            <person name="Griggs A."/>
            <person name="Gujja S."/>
            <person name="Hansen M."/>
            <person name="Howarth C."/>
            <person name="Imamovic A."/>
            <person name="Ireland A."/>
            <person name="Larimer J."/>
            <person name="McCowan C."/>
            <person name="Murphy C."/>
            <person name="Pearson M."/>
            <person name="Poon T.W."/>
            <person name="Priest M."/>
            <person name="Roberts A."/>
            <person name="Saif S."/>
            <person name="Shea T."/>
            <person name="Sisk P."/>
            <person name="Sykes S."/>
            <person name="Wortman J."/>
            <person name="Nusbaum C."/>
            <person name="Birren B."/>
        </authorList>
    </citation>
    <scope>NUCLEOTIDE SEQUENCE [LARGE SCALE GENOMIC DNA]</scope>
    <source>
        <strain evidence="2 3">P1976</strain>
    </source>
</reference>
<keyword evidence="2" id="KW-0418">Kinase</keyword>
<dbReference type="Proteomes" id="UP000028582">
    <property type="component" value="Unassembled WGS sequence"/>
</dbReference>
<dbReference type="OrthoDB" id="5337378at2759"/>
<dbReference type="GO" id="GO:0005524">
    <property type="term" value="F:ATP binding"/>
    <property type="evidence" value="ECO:0007669"/>
    <property type="project" value="InterPro"/>
</dbReference>
<dbReference type="EMBL" id="ANJA01001510">
    <property type="protein sequence ID" value="ETO76731.1"/>
    <property type="molecule type" value="Genomic_DNA"/>
</dbReference>
<evidence type="ECO:0000313" key="2">
    <source>
        <dbReference type="EMBL" id="ETO76731.1"/>
    </source>
</evidence>
<comment type="caution">
    <text evidence="2">The sequence shown here is derived from an EMBL/GenBank/DDBJ whole genome shotgun (WGS) entry which is preliminary data.</text>
</comment>